<dbReference type="HOGENOM" id="CLU_2284999_0_0_2"/>
<protein>
    <submittedName>
        <fullName evidence="2">Uncharacterized protein</fullName>
    </submittedName>
</protein>
<feature type="region of interest" description="Disordered" evidence="1">
    <location>
        <begin position="15"/>
        <end position="34"/>
    </location>
</feature>
<feature type="compositionally biased region" description="Basic and acidic residues" evidence="1">
    <location>
        <begin position="23"/>
        <end position="34"/>
    </location>
</feature>
<dbReference type="EMBL" id="KE356561">
    <property type="protein sequence ID" value="ERG96319.1"/>
    <property type="molecule type" value="Genomic_DNA"/>
</dbReference>
<evidence type="ECO:0000256" key="1">
    <source>
        <dbReference type="SAM" id="MobiDB-lite"/>
    </source>
</evidence>
<reference evidence="2 3" key="1">
    <citation type="journal article" date="2013" name="PLoS ONE">
        <title>Assembly-driven community genomics of a hypersaline microbial ecosystem.</title>
        <authorList>
            <person name="Podell S."/>
            <person name="Ugalde J.A."/>
            <person name="Narasingarao P."/>
            <person name="Banfield J.F."/>
            <person name="Heidelberg K.B."/>
            <person name="Allen E.E."/>
        </authorList>
    </citation>
    <scope>NUCLEOTIDE SEQUENCE [LARGE SCALE GENOMIC DNA]</scope>
    <source>
        <strain evidence="3">J07HQW2</strain>
    </source>
</reference>
<proteinExistence type="predicted"/>
<name>U1N0J3_9EURY</name>
<sequence>MRVIHSAQVNVGNADTVTSVRNQKNEELHKRPGDIDVSPDDISYFGITSGLFSIRSIIYDTTEALMSSRLFWHQSVSDQYHIHGFTGSSPPTIGPWKFASY</sequence>
<accession>U1N0J3</accession>
<dbReference type="Proteomes" id="UP000030710">
    <property type="component" value="Unassembled WGS sequence"/>
</dbReference>
<dbReference type="AlphaFoldDB" id="U1N0J3"/>
<organism evidence="2 3">
    <name type="scientific">Haloquadratum walsbyi J07HQW2</name>
    <dbReference type="NCBI Taxonomy" id="1238425"/>
    <lineage>
        <taxon>Archaea</taxon>
        <taxon>Methanobacteriati</taxon>
        <taxon>Methanobacteriota</taxon>
        <taxon>Stenosarchaea group</taxon>
        <taxon>Halobacteria</taxon>
        <taxon>Halobacteriales</taxon>
        <taxon>Haloferacaceae</taxon>
        <taxon>Haloquadratum</taxon>
    </lineage>
</organism>
<evidence type="ECO:0000313" key="3">
    <source>
        <dbReference type="Proteomes" id="UP000030710"/>
    </source>
</evidence>
<gene>
    <name evidence="2" type="ORF">J07HQW2_02795</name>
</gene>
<evidence type="ECO:0000313" key="2">
    <source>
        <dbReference type="EMBL" id="ERG96319.1"/>
    </source>
</evidence>